<keyword evidence="4" id="KW-0479">Metal-binding</keyword>
<protein>
    <recommendedName>
        <fullName evidence="3">peptide-methionine (R)-S-oxide reductase</fullName>
        <ecNumber evidence="3">1.8.4.12</ecNumber>
    </recommendedName>
</protein>
<sequence length="137" mass="14908">MTDDPRDAEWRRRLSAEQYAVTRHAATEAPFSGRYWNHDADGNYRCVCCGAPLFASADKFDAGCGWPSFTSPAPSATLQERVDRSHGMVRTEVLCAACDAHLGHVFPDGPAPAGLRYCINSAALDFVADADDSAQKR</sequence>
<dbReference type="FunFam" id="2.170.150.20:FF:000001">
    <property type="entry name" value="Peptide methionine sulfoxide reductase MsrB"/>
    <property type="match status" value="1"/>
</dbReference>
<organism evidence="9">
    <name type="scientific">mine drainage metagenome</name>
    <dbReference type="NCBI Taxonomy" id="410659"/>
    <lineage>
        <taxon>unclassified sequences</taxon>
        <taxon>metagenomes</taxon>
        <taxon>ecological metagenomes</taxon>
    </lineage>
</organism>
<dbReference type="InterPro" id="IPR011057">
    <property type="entry name" value="Mss4-like_sf"/>
</dbReference>
<dbReference type="AlphaFoldDB" id="A0A1J5QIG0"/>
<evidence type="ECO:0000256" key="7">
    <source>
        <dbReference type="ARBA" id="ARBA00048488"/>
    </source>
</evidence>
<evidence type="ECO:0000313" key="9">
    <source>
        <dbReference type="EMBL" id="OIQ83310.1"/>
    </source>
</evidence>
<comment type="catalytic activity">
    <reaction evidence="7">
        <text>L-methionyl-[protein] + [thioredoxin]-disulfide + H2O = L-methionyl-(R)-S-oxide-[protein] + [thioredoxin]-dithiol</text>
        <dbReference type="Rhea" id="RHEA:24164"/>
        <dbReference type="Rhea" id="RHEA-COMP:10698"/>
        <dbReference type="Rhea" id="RHEA-COMP:10700"/>
        <dbReference type="Rhea" id="RHEA-COMP:12313"/>
        <dbReference type="Rhea" id="RHEA-COMP:12314"/>
        <dbReference type="ChEBI" id="CHEBI:15377"/>
        <dbReference type="ChEBI" id="CHEBI:16044"/>
        <dbReference type="ChEBI" id="CHEBI:29950"/>
        <dbReference type="ChEBI" id="CHEBI:45764"/>
        <dbReference type="ChEBI" id="CHEBI:50058"/>
        <dbReference type="EC" id="1.8.4.12"/>
    </reaction>
</comment>
<dbReference type="GO" id="GO:0033743">
    <property type="term" value="F:peptide-methionine (R)-S-oxide reductase activity"/>
    <property type="evidence" value="ECO:0007669"/>
    <property type="project" value="UniProtKB-EC"/>
</dbReference>
<evidence type="ECO:0000256" key="5">
    <source>
        <dbReference type="ARBA" id="ARBA00022833"/>
    </source>
</evidence>
<dbReference type="GO" id="GO:0005737">
    <property type="term" value="C:cytoplasm"/>
    <property type="evidence" value="ECO:0007669"/>
    <property type="project" value="TreeGrafter"/>
</dbReference>
<comment type="cofactor">
    <cofactor evidence="1">
        <name>Zn(2+)</name>
        <dbReference type="ChEBI" id="CHEBI:29105"/>
    </cofactor>
</comment>
<comment type="similarity">
    <text evidence="2">Belongs to the MsrB Met sulfoxide reductase family.</text>
</comment>
<proteinExistence type="inferred from homology"/>
<dbReference type="EMBL" id="MLJW01000715">
    <property type="protein sequence ID" value="OIQ83310.1"/>
    <property type="molecule type" value="Genomic_DNA"/>
</dbReference>
<dbReference type="GO" id="GO:0006979">
    <property type="term" value="P:response to oxidative stress"/>
    <property type="evidence" value="ECO:0007669"/>
    <property type="project" value="InterPro"/>
</dbReference>
<dbReference type="Pfam" id="PF01641">
    <property type="entry name" value="SelR"/>
    <property type="match status" value="1"/>
</dbReference>
<dbReference type="HAMAP" id="MF_01400">
    <property type="entry name" value="MsrB"/>
    <property type="match status" value="1"/>
</dbReference>
<evidence type="ECO:0000259" key="8">
    <source>
        <dbReference type="PROSITE" id="PS51790"/>
    </source>
</evidence>
<comment type="caution">
    <text evidence="9">The sequence shown here is derived from an EMBL/GenBank/DDBJ whole genome shotgun (WGS) entry which is preliminary data.</text>
</comment>
<accession>A0A1J5QIG0</accession>
<dbReference type="Gene3D" id="2.170.150.20">
    <property type="entry name" value="Peptide methionine sulfoxide reductase"/>
    <property type="match status" value="1"/>
</dbReference>
<dbReference type="SUPFAM" id="SSF51316">
    <property type="entry name" value="Mss4-like"/>
    <property type="match status" value="1"/>
</dbReference>
<keyword evidence="5" id="KW-0862">Zinc</keyword>
<evidence type="ECO:0000256" key="1">
    <source>
        <dbReference type="ARBA" id="ARBA00001947"/>
    </source>
</evidence>
<dbReference type="GO" id="GO:0046872">
    <property type="term" value="F:metal ion binding"/>
    <property type="evidence" value="ECO:0007669"/>
    <property type="project" value="UniProtKB-KW"/>
</dbReference>
<dbReference type="GO" id="GO:0030091">
    <property type="term" value="P:protein repair"/>
    <property type="evidence" value="ECO:0007669"/>
    <property type="project" value="InterPro"/>
</dbReference>
<dbReference type="PANTHER" id="PTHR10173">
    <property type="entry name" value="METHIONINE SULFOXIDE REDUCTASE"/>
    <property type="match status" value="1"/>
</dbReference>
<dbReference type="PROSITE" id="PS51790">
    <property type="entry name" value="MSRB"/>
    <property type="match status" value="1"/>
</dbReference>
<dbReference type="NCBIfam" id="TIGR00357">
    <property type="entry name" value="peptide-methionine (R)-S-oxide reductase MsrB"/>
    <property type="match status" value="1"/>
</dbReference>
<reference evidence="9" key="1">
    <citation type="submission" date="2016-10" db="EMBL/GenBank/DDBJ databases">
        <title>Sequence of Gallionella enrichment culture.</title>
        <authorList>
            <person name="Poehlein A."/>
            <person name="Muehling M."/>
            <person name="Daniel R."/>
        </authorList>
    </citation>
    <scope>NUCLEOTIDE SEQUENCE</scope>
</reference>
<gene>
    <name evidence="9" type="primary">msrB_13</name>
    <name evidence="9" type="ORF">GALL_348970</name>
</gene>
<evidence type="ECO:0000256" key="2">
    <source>
        <dbReference type="ARBA" id="ARBA00007174"/>
    </source>
</evidence>
<keyword evidence="6 9" id="KW-0560">Oxidoreductase</keyword>
<dbReference type="PANTHER" id="PTHR10173:SF52">
    <property type="entry name" value="METHIONINE-R-SULFOXIDE REDUCTASE B1"/>
    <property type="match status" value="1"/>
</dbReference>
<evidence type="ECO:0000256" key="6">
    <source>
        <dbReference type="ARBA" id="ARBA00023002"/>
    </source>
</evidence>
<name>A0A1J5QIG0_9ZZZZ</name>
<dbReference type="EC" id="1.8.4.12" evidence="3"/>
<dbReference type="InterPro" id="IPR002579">
    <property type="entry name" value="Met_Sox_Rdtase_MsrB_dom"/>
</dbReference>
<evidence type="ECO:0000256" key="3">
    <source>
        <dbReference type="ARBA" id="ARBA00012499"/>
    </source>
</evidence>
<evidence type="ECO:0000256" key="4">
    <source>
        <dbReference type="ARBA" id="ARBA00022723"/>
    </source>
</evidence>
<dbReference type="InterPro" id="IPR028427">
    <property type="entry name" value="Met_Sox_Rdtase_MsrB"/>
</dbReference>
<feature type="domain" description="MsrB" evidence="8">
    <location>
        <begin position="7"/>
        <end position="129"/>
    </location>
</feature>